<evidence type="ECO:0000256" key="2">
    <source>
        <dbReference type="ARBA" id="ARBA00022475"/>
    </source>
</evidence>
<keyword evidence="5 6" id="KW-0472">Membrane</keyword>
<evidence type="ECO:0000256" key="1">
    <source>
        <dbReference type="ARBA" id="ARBA00004651"/>
    </source>
</evidence>
<comment type="caution">
    <text evidence="7">The sequence shown here is derived from an EMBL/GenBank/DDBJ whole genome shotgun (WGS) entry which is preliminary data.</text>
</comment>
<organism evidence="7 8">
    <name type="scientific">Actinomadura namibiensis</name>
    <dbReference type="NCBI Taxonomy" id="182080"/>
    <lineage>
        <taxon>Bacteria</taxon>
        <taxon>Bacillati</taxon>
        <taxon>Actinomycetota</taxon>
        <taxon>Actinomycetes</taxon>
        <taxon>Streptosporangiales</taxon>
        <taxon>Thermomonosporaceae</taxon>
        <taxon>Actinomadura</taxon>
    </lineage>
</organism>
<feature type="transmembrane region" description="Helical" evidence="6">
    <location>
        <begin position="102"/>
        <end position="126"/>
    </location>
</feature>
<protein>
    <submittedName>
        <fullName evidence="7">MFS family permease</fullName>
    </submittedName>
</protein>
<dbReference type="SUPFAM" id="SSF103473">
    <property type="entry name" value="MFS general substrate transporter"/>
    <property type="match status" value="1"/>
</dbReference>
<dbReference type="PANTHER" id="PTHR23513:SF11">
    <property type="entry name" value="STAPHYLOFERRIN A TRANSPORTER"/>
    <property type="match status" value="1"/>
</dbReference>
<dbReference type="InterPro" id="IPR036259">
    <property type="entry name" value="MFS_trans_sf"/>
</dbReference>
<keyword evidence="4 6" id="KW-1133">Transmembrane helix</keyword>
<dbReference type="EMBL" id="JACJIA010000011">
    <property type="protein sequence ID" value="MBA8955352.1"/>
    <property type="molecule type" value="Genomic_DNA"/>
</dbReference>
<comment type="subcellular location">
    <subcellularLocation>
        <location evidence="1">Cell membrane</location>
        <topology evidence="1">Multi-pass membrane protein</topology>
    </subcellularLocation>
</comment>
<feature type="transmembrane region" description="Helical" evidence="6">
    <location>
        <begin position="46"/>
        <end position="64"/>
    </location>
</feature>
<evidence type="ECO:0000256" key="6">
    <source>
        <dbReference type="SAM" id="Phobius"/>
    </source>
</evidence>
<accession>A0A7W3LW69</accession>
<name>A0A7W3LW69_ACTNM</name>
<dbReference type="RefSeq" id="WP_182847344.1">
    <property type="nucleotide sequence ID" value="NZ_JACJIA010000011.1"/>
</dbReference>
<feature type="transmembrane region" description="Helical" evidence="6">
    <location>
        <begin position="247"/>
        <end position="269"/>
    </location>
</feature>
<dbReference type="PANTHER" id="PTHR23513">
    <property type="entry name" value="INTEGRAL MEMBRANE EFFLUX PROTEIN-RELATED"/>
    <property type="match status" value="1"/>
</dbReference>
<feature type="transmembrane region" description="Helical" evidence="6">
    <location>
        <begin position="76"/>
        <end position="96"/>
    </location>
</feature>
<feature type="transmembrane region" description="Helical" evidence="6">
    <location>
        <begin position="276"/>
        <end position="295"/>
    </location>
</feature>
<dbReference type="GO" id="GO:0005886">
    <property type="term" value="C:plasma membrane"/>
    <property type="evidence" value="ECO:0007669"/>
    <property type="project" value="UniProtKB-SubCell"/>
</dbReference>
<feature type="transmembrane region" description="Helical" evidence="6">
    <location>
        <begin position="163"/>
        <end position="182"/>
    </location>
</feature>
<evidence type="ECO:0000256" key="5">
    <source>
        <dbReference type="ARBA" id="ARBA00023136"/>
    </source>
</evidence>
<evidence type="ECO:0000256" key="3">
    <source>
        <dbReference type="ARBA" id="ARBA00022692"/>
    </source>
</evidence>
<feature type="transmembrane region" description="Helical" evidence="6">
    <location>
        <begin position="301"/>
        <end position="322"/>
    </location>
</feature>
<evidence type="ECO:0000313" key="7">
    <source>
        <dbReference type="EMBL" id="MBA8955352.1"/>
    </source>
</evidence>
<evidence type="ECO:0000313" key="8">
    <source>
        <dbReference type="Proteomes" id="UP000572680"/>
    </source>
</evidence>
<dbReference type="Gene3D" id="1.20.1250.20">
    <property type="entry name" value="MFS general substrate transporter like domains"/>
    <property type="match status" value="1"/>
</dbReference>
<evidence type="ECO:0000256" key="4">
    <source>
        <dbReference type="ARBA" id="ARBA00022989"/>
    </source>
</evidence>
<keyword evidence="8" id="KW-1185">Reference proteome</keyword>
<keyword evidence="2" id="KW-1003">Cell membrane</keyword>
<feature type="transmembrane region" description="Helical" evidence="6">
    <location>
        <begin position="214"/>
        <end position="235"/>
    </location>
</feature>
<dbReference type="Proteomes" id="UP000572680">
    <property type="component" value="Unassembled WGS sequence"/>
</dbReference>
<gene>
    <name evidence="7" type="ORF">HNR61_007026</name>
</gene>
<reference evidence="7 8" key="1">
    <citation type="submission" date="2020-08" db="EMBL/GenBank/DDBJ databases">
        <title>Genomic Encyclopedia of Type Strains, Phase IV (KMG-IV): sequencing the most valuable type-strain genomes for metagenomic binning, comparative biology and taxonomic classification.</title>
        <authorList>
            <person name="Goeker M."/>
        </authorList>
    </citation>
    <scope>NUCLEOTIDE SEQUENCE [LARGE SCALE GENOMIC DNA]</scope>
    <source>
        <strain evidence="7 8">DSM 44197</strain>
    </source>
</reference>
<sequence>MAFGADGLARYLAAAILVRGSDSGAAVGLVLLALRPDGGRGAAATGGLLAAALSAPHLLGPWLARRLDAAGDDRRLLAGAFAIYAAALTAGTLALGRAPLPVALLAVAAAGCCGPLLTGGLSSRLAAGGDRRVQGWDALTYGVGGTAGPAAVAAASASWGPVAALLGLAAATVLAAALTLTLPSRPAARPRPDAPADVRAGMAPLWRRPELRRVTVMTLLAAPQLGALPVIAAAVGDRLRGTAEAGATLTTAFGLGGLAGALLVTAVPLRGEPERAATRLFAALAAVTALCALAPSYPVALAGFALIGVANSLSFTAVLAARAAYSPPAARAQVFVTSAGLKMATASVGAAVAGAFAGIGGAALLLLAATVTGSSVALSMADRARP</sequence>
<feature type="transmembrane region" description="Helical" evidence="6">
    <location>
        <begin position="138"/>
        <end position="157"/>
    </location>
</feature>
<proteinExistence type="predicted"/>
<keyword evidence="3 6" id="KW-0812">Transmembrane</keyword>
<dbReference type="AlphaFoldDB" id="A0A7W3LW69"/>